<evidence type="ECO:0000313" key="4">
    <source>
        <dbReference type="WBParaSite" id="nRc.2.0.1.t21833-RA"/>
    </source>
</evidence>
<proteinExistence type="predicted"/>
<dbReference type="WBParaSite" id="nRc.2.0.1.t21833-RA">
    <property type="protein sequence ID" value="nRc.2.0.1.t21833-RA"/>
    <property type="gene ID" value="nRc.2.0.1.g21833"/>
</dbReference>
<reference evidence="4" key="1">
    <citation type="submission" date="2022-11" db="UniProtKB">
        <authorList>
            <consortium name="WormBaseParasite"/>
        </authorList>
    </citation>
    <scope>IDENTIFICATION</scope>
</reference>
<dbReference type="Proteomes" id="UP000887565">
    <property type="component" value="Unplaced"/>
</dbReference>
<name>A0A915J7V8_ROMCU</name>
<dbReference type="AlphaFoldDB" id="A0A915J7V8"/>
<evidence type="ECO:0000256" key="1">
    <source>
        <dbReference type="SAM" id="Coils"/>
    </source>
</evidence>
<keyword evidence="2" id="KW-0812">Transmembrane</keyword>
<feature type="transmembrane region" description="Helical" evidence="2">
    <location>
        <begin position="77"/>
        <end position="99"/>
    </location>
</feature>
<evidence type="ECO:0000256" key="2">
    <source>
        <dbReference type="SAM" id="Phobius"/>
    </source>
</evidence>
<accession>A0A915J7V8</accession>
<organism evidence="3 4">
    <name type="scientific">Romanomermis culicivorax</name>
    <name type="common">Nematode worm</name>
    <dbReference type="NCBI Taxonomy" id="13658"/>
    <lineage>
        <taxon>Eukaryota</taxon>
        <taxon>Metazoa</taxon>
        <taxon>Ecdysozoa</taxon>
        <taxon>Nematoda</taxon>
        <taxon>Enoplea</taxon>
        <taxon>Dorylaimia</taxon>
        <taxon>Mermithida</taxon>
        <taxon>Mermithoidea</taxon>
        <taxon>Mermithidae</taxon>
        <taxon>Romanomermis</taxon>
    </lineage>
</organism>
<keyword evidence="1" id="KW-0175">Coiled coil</keyword>
<keyword evidence="3" id="KW-1185">Reference proteome</keyword>
<protein>
    <submittedName>
        <fullName evidence="4">Uncharacterized protein</fullName>
    </submittedName>
</protein>
<keyword evidence="2" id="KW-1133">Transmembrane helix</keyword>
<sequence length="153" mass="17081">MRGSPTLGMPSTTMTASTIPSSLGLVLKTSSNNSEEIHELIPEWKKNFNQPESSISSSKFSGSLNEGSSLSSSGTSVLLFDTLLSVMIISLEITALMGVNQTQQYLIRLIEDIEDLKREINASKSLDTREKRKEEKKFIKCEENTRITNYNMR</sequence>
<keyword evidence="2" id="KW-0472">Membrane</keyword>
<evidence type="ECO:0000313" key="3">
    <source>
        <dbReference type="Proteomes" id="UP000887565"/>
    </source>
</evidence>
<feature type="coiled-coil region" evidence="1">
    <location>
        <begin position="99"/>
        <end position="126"/>
    </location>
</feature>